<feature type="transmembrane region" description="Helical" evidence="1">
    <location>
        <begin position="185"/>
        <end position="204"/>
    </location>
</feature>
<feature type="transmembrane region" description="Helical" evidence="1">
    <location>
        <begin position="253"/>
        <end position="275"/>
    </location>
</feature>
<feature type="transmembrane region" description="Helical" evidence="1">
    <location>
        <begin position="63"/>
        <end position="84"/>
    </location>
</feature>
<keyword evidence="3" id="KW-1185">Reference proteome</keyword>
<dbReference type="EMBL" id="JADQTO010000032">
    <property type="protein sequence ID" value="MBG0567974.1"/>
    <property type="molecule type" value="Genomic_DNA"/>
</dbReference>
<evidence type="ECO:0000313" key="3">
    <source>
        <dbReference type="Proteomes" id="UP000598146"/>
    </source>
</evidence>
<feature type="transmembrane region" description="Helical" evidence="1">
    <location>
        <begin position="12"/>
        <end position="30"/>
    </location>
</feature>
<name>A0A931G783_9ACTN</name>
<reference evidence="2" key="1">
    <citation type="submission" date="2020-11" db="EMBL/GenBank/DDBJ databases">
        <title>Isolation and identification of active actinomycetes.</title>
        <authorList>
            <person name="Sun X."/>
        </authorList>
    </citation>
    <scope>NUCLEOTIDE SEQUENCE</scope>
    <source>
        <strain evidence="2">NEAU-A11</strain>
    </source>
</reference>
<keyword evidence="1" id="KW-1133">Transmembrane helix</keyword>
<keyword evidence="1" id="KW-0472">Membrane</keyword>
<accession>A0A931G783</accession>
<evidence type="ECO:0000256" key="1">
    <source>
        <dbReference type="SAM" id="Phobius"/>
    </source>
</evidence>
<feature type="transmembrane region" description="Helical" evidence="1">
    <location>
        <begin position="36"/>
        <end position="54"/>
    </location>
</feature>
<dbReference type="RefSeq" id="WP_196419741.1">
    <property type="nucleotide sequence ID" value="NZ_JADQTO010000032.1"/>
</dbReference>
<gene>
    <name evidence="2" type="ORF">I4J89_41695</name>
</gene>
<keyword evidence="1" id="KW-0812">Transmembrane</keyword>
<proteinExistence type="predicted"/>
<dbReference type="Proteomes" id="UP000598146">
    <property type="component" value="Unassembled WGS sequence"/>
</dbReference>
<dbReference type="AlphaFoldDB" id="A0A931G783"/>
<sequence>MVDSPVRVSDNAFTVAGLTAVFSAIAAFCLPGWPSVALLAVAVAALSYLVYGAVQRGDVATRALALLCVVGTLLATGVGFGLAMRRLDPDLYRRAAGTQVVAQVTQECEYADGRRRGAKTNNATCKNATWTANGRPVVGSVEVRAQDIPGSGGPFQVTAWALGEHASAESRADRYPAWLPPLMTAPWWLLVVGLALAFGAPAAARRLPGRPDLRERSKESSPLRTYRRPLLGIAAGALALTGSVQLISGGRTVLGGLLAAVSALVLLTYAGKLVSVRRTRLGRARLASRHGWDFREVDPGLPQELGIAAFADARPGATSVVSGVREGVDFLVLDYRDKAGHLETVLLVRLATPVPGPAFMVNRGRLTGEGVPLEVQVRFDPDVLRRISEANQTAVYVDGGWIRALNRDFLSPGQARIVQRLDALIAAGAIIDATAPAERNI</sequence>
<protein>
    <submittedName>
        <fullName evidence="2">Uncharacterized protein</fullName>
    </submittedName>
</protein>
<evidence type="ECO:0000313" key="2">
    <source>
        <dbReference type="EMBL" id="MBG0567974.1"/>
    </source>
</evidence>
<comment type="caution">
    <text evidence="2">The sequence shown here is derived from an EMBL/GenBank/DDBJ whole genome shotgun (WGS) entry which is preliminary data.</text>
</comment>
<organism evidence="2 3">
    <name type="scientific">Actinoplanes aureus</name>
    <dbReference type="NCBI Taxonomy" id="2792083"/>
    <lineage>
        <taxon>Bacteria</taxon>
        <taxon>Bacillati</taxon>
        <taxon>Actinomycetota</taxon>
        <taxon>Actinomycetes</taxon>
        <taxon>Micromonosporales</taxon>
        <taxon>Micromonosporaceae</taxon>
        <taxon>Actinoplanes</taxon>
    </lineage>
</organism>
<feature type="transmembrane region" description="Helical" evidence="1">
    <location>
        <begin position="225"/>
        <end position="247"/>
    </location>
</feature>